<dbReference type="Bgee" id="ENSRNOG00000018319">
    <property type="expression patterns" value="Expressed in jejunum and 19 other cell types or tissues"/>
</dbReference>
<evidence type="ECO:0000313" key="18">
    <source>
        <dbReference type="Proteomes" id="UP000002494"/>
    </source>
</evidence>
<organism evidence="17 18">
    <name type="scientific">Rattus norvegicus</name>
    <name type="common">Rat</name>
    <dbReference type="NCBI Taxonomy" id="10116"/>
    <lineage>
        <taxon>Eukaryota</taxon>
        <taxon>Metazoa</taxon>
        <taxon>Chordata</taxon>
        <taxon>Craniata</taxon>
        <taxon>Vertebrata</taxon>
        <taxon>Euteleostomi</taxon>
        <taxon>Mammalia</taxon>
        <taxon>Eutheria</taxon>
        <taxon>Euarchontoglires</taxon>
        <taxon>Glires</taxon>
        <taxon>Rodentia</taxon>
        <taxon>Myomorpha</taxon>
        <taxon>Muroidea</taxon>
        <taxon>Muridae</taxon>
        <taxon>Murinae</taxon>
        <taxon>Rattus</taxon>
    </lineage>
</organism>
<evidence type="ECO:0000256" key="11">
    <source>
        <dbReference type="ARBA" id="ARBA00023239"/>
    </source>
</evidence>
<dbReference type="GO" id="GO:0140042">
    <property type="term" value="P:lipid droplet formation"/>
    <property type="evidence" value="ECO:0007669"/>
    <property type="project" value="Ensembl"/>
</dbReference>
<evidence type="ECO:0000256" key="4">
    <source>
        <dbReference type="ARBA" id="ARBA00022677"/>
    </source>
</evidence>
<comment type="similarity">
    <text evidence="16">Belongs to the phosphatidylserine decarboxylase family. PSD-B subfamily. Eukaryotic type I sub-subfamily.</text>
</comment>
<dbReference type="Pfam" id="PF02666">
    <property type="entry name" value="PS_Dcarbxylase"/>
    <property type="match status" value="1"/>
</dbReference>
<comment type="pathway">
    <text evidence="14">Phospholipid metabolism; phosphatidylethanolamine biosynthesis.</text>
</comment>
<reference evidence="17" key="3">
    <citation type="submission" date="2025-09" db="UniProtKB">
        <authorList>
            <consortium name="Ensembl"/>
        </authorList>
    </citation>
    <scope>IDENTIFICATION</scope>
    <source>
        <strain evidence="17">Brown Norway</strain>
    </source>
</reference>
<dbReference type="GO" id="GO:0004609">
    <property type="term" value="F:phosphatidylserine decarboxylase activity"/>
    <property type="evidence" value="ECO:0007669"/>
    <property type="project" value="UniProtKB-UniRule"/>
</dbReference>
<keyword evidence="5 16" id="KW-0812">Transmembrane</keyword>
<feature type="active site" description="Charge relay system; for autoendoproteolytic cleavage activity" evidence="16">
    <location>
        <position position="267"/>
    </location>
</feature>
<dbReference type="RefSeq" id="NP_001364036.1">
    <property type="nucleotide sequence ID" value="NM_001377107.2"/>
</dbReference>
<dbReference type="HAMAP" id="MF_03208">
    <property type="entry name" value="PS_decarb_PSD_B_type1_euk"/>
    <property type="match status" value="1"/>
</dbReference>
<name>A0A0G2JTF7_RAT</name>
<evidence type="ECO:0000256" key="6">
    <source>
        <dbReference type="ARBA" id="ARBA00022793"/>
    </source>
</evidence>
<keyword evidence="13 16" id="KW-0670">Pyruvate</keyword>
<keyword evidence="9 16" id="KW-0472">Membrane</keyword>
<dbReference type="GO" id="GO:0005829">
    <property type="term" value="C:cytosol"/>
    <property type="evidence" value="ECO:0007669"/>
    <property type="project" value="Ensembl"/>
</dbReference>
<dbReference type="GO" id="GO:0005794">
    <property type="term" value="C:Golgi apparatus"/>
    <property type="evidence" value="ECO:0007669"/>
    <property type="project" value="Ensembl"/>
</dbReference>
<dbReference type="PANTHER" id="PTHR10067">
    <property type="entry name" value="PHOSPHATIDYLSERINE DECARBOXYLASE"/>
    <property type="match status" value="1"/>
</dbReference>
<keyword evidence="3 16" id="KW-0444">Lipid biosynthesis</keyword>
<comment type="PTM">
    <text evidence="16">Is synthesized initially as an inactive proenzyme. Formation of the active enzyme involves a self-maturation process in which the active site pyruvoyl group is generated from an internal serine residue via an autocatalytic post-translational modification. Two non-identical subunits are generated from the proenzyme in this reaction, and the pyruvate is formed at the N-terminus of the alpha chain, which is derived from the carboxyl end of the proenzyme. The autoendoproteolytic cleavage occurs by a canonical serine protease mechanism, in which the side chain hydroxyl group of the serine supplies its oxygen atom to form the C-terminus of the beta chain, while the remainder of the serine residue undergoes an oxidative deamination to produce ammonia and the pyruvoyl prosthetic group on the alpha chain. During this reaction, the Ser that is part of the protease active site of the proenzyme becomes the pyruvoyl prosthetic group, which constitutes an essential element of the active site of the mature decarboxylase.</text>
</comment>
<feature type="modified residue" description="Pyruvic acid (Ser); by autocatalysis" evidence="16">
    <location>
        <position position="378"/>
    </location>
</feature>
<dbReference type="GO" id="GO:0016540">
    <property type="term" value="P:protein autoprocessing"/>
    <property type="evidence" value="ECO:0007669"/>
    <property type="project" value="UniProtKB-UniRule"/>
</dbReference>
<sequence length="409" mass="46013">MAVAGGRGCVRSLREGVLWRSSPCHCDYTATRHFLGALQKLPLQACNTGVRKVHTAPLRTLFLLRPVPILLAAGGGYAGYRQYEKYRERQLEKLGLEIPPKLASHWEVSLYKSVPTRLLSRACGRLNQVELPSWLRRPVYSLYIWTFGVNMTEAAVEDLQHYRNLSEFFRRKLKPQARPVCGLHSVISPSDGKILTFGQVKNSEVEQVKGVTYSLESFLGPRACTEDLPFPPASSCDSFRNQLVTREGNELYHCVIYLAPGDYHCFHSPTDWTVSHRRHFPGSLMSVNPGMARWIKELFCHNERVVLTGDWKHGFFSLTAVGATNVGSIRIHFDQDLHTNSPSYSKGSYNDLSFVTHANKEGIPMRKGEPLGEFNLGSTIVLIFEAPKDFNFRLKAGQKILFGEALGSL</sequence>
<keyword evidence="12 16" id="KW-1208">Phospholipid metabolism</keyword>
<keyword evidence="16" id="KW-0865">Zymogen</keyword>
<protein>
    <recommendedName>
        <fullName evidence="16">Phosphatidylserine decarboxylase proenzyme, mitochondrial</fullName>
        <ecNumber evidence="16">4.1.1.65</ecNumber>
    </recommendedName>
    <component>
        <recommendedName>
            <fullName evidence="16">Phosphatidylserine decarboxylase beta chain</fullName>
        </recommendedName>
    </component>
    <component>
        <recommendedName>
            <fullName evidence="16">Phosphatidylserine decarboxylase alpha chain</fullName>
        </recommendedName>
    </component>
</protein>
<keyword evidence="8 16" id="KW-0443">Lipid metabolism</keyword>
<dbReference type="GO" id="GO:0006646">
    <property type="term" value="P:phosphatidylethanolamine biosynthetic process"/>
    <property type="evidence" value="ECO:0007669"/>
    <property type="project" value="UniProtKB-UniRule"/>
</dbReference>
<keyword evidence="16" id="KW-0999">Mitochondrion inner membrane</keyword>
<reference evidence="17" key="1">
    <citation type="submission" date="2024-01" db="EMBL/GenBank/DDBJ databases">
        <title>GRCr8: a new rat reference genome assembly contstructed from accurate long reads and long range scaffolding.</title>
        <authorList>
            <person name="Doris P.A."/>
            <person name="Kalbfleisch T."/>
            <person name="Li K."/>
            <person name="Howe K."/>
            <person name="Wood J."/>
        </authorList>
    </citation>
    <scope>NUCLEOTIDE SEQUENCE [LARGE SCALE GENOMIC DNA]</scope>
    <source>
        <strain evidence="17">Brown Norway</strain>
    </source>
</reference>
<evidence type="ECO:0000256" key="10">
    <source>
        <dbReference type="ARBA" id="ARBA00023209"/>
    </source>
</evidence>
<evidence type="ECO:0000256" key="2">
    <source>
        <dbReference type="ARBA" id="ARBA00005189"/>
    </source>
</evidence>
<dbReference type="ExpressionAtlas" id="A0A0G2JTF7">
    <property type="expression patterns" value="baseline and differential"/>
</dbReference>
<dbReference type="GeneID" id="681361"/>
<keyword evidence="7 16" id="KW-1133">Transmembrane helix</keyword>
<dbReference type="InterPro" id="IPR033661">
    <property type="entry name" value="PSD_type1_euk"/>
</dbReference>
<dbReference type="AlphaFoldDB" id="A0A0G2JTF7"/>
<accession>A0A0G2JTF7</accession>
<dbReference type="Ensembl" id="ENSRNOT00000086090.3">
    <property type="protein sequence ID" value="ENSRNOP00000068695.3"/>
    <property type="gene ID" value="ENSRNOG00000018319.9"/>
</dbReference>
<dbReference type="GO" id="GO:0005743">
    <property type="term" value="C:mitochondrial inner membrane"/>
    <property type="evidence" value="ECO:0007669"/>
    <property type="project" value="UniProtKB-SubCell"/>
</dbReference>
<evidence type="ECO:0000256" key="8">
    <source>
        <dbReference type="ARBA" id="ARBA00023098"/>
    </source>
</evidence>
<keyword evidence="11 16" id="KW-0456">Lyase</keyword>
<keyword evidence="20" id="KW-1267">Proteomics identification</keyword>
<comment type="subcellular location">
    <molecule>Phosphatidylserine decarboxylase alpha chain</molecule>
    <subcellularLocation>
        <location evidence="16">Mitochondrion inner membrane</location>
        <topology evidence="16">Peripheral membrane protein</topology>
        <orientation evidence="16">Intermembrane side</orientation>
    </subcellularLocation>
    <text evidence="16">Anchored to the mitochondrial inner membrane through its interaction with the integral membrane beta chain.</text>
</comment>
<dbReference type="GO" id="GO:0005811">
    <property type="term" value="C:lipid droplet"/>
    <property type="evidence" value="ECO:0007669"/>
    <property type="project" value="UniProtKB-SubCell"/>
</dbReference>
<evidence type="ECO:0000313" key="19">
    <source>
        <dbReference type="RGD" id="1596729"/>
    </source>
</evidence>
<keyword evidence="10 16" id="KW-0594">Phospholipid biosynthesis</keyword>
<gene>
    <name evidence="17 19" type="primary">Pisd</name>
    <name evidence="16" type="synonym">PISD</name>
</gene>
<feature type="topological domain" description="Mitochondrial intermembrane" evidence="16">
    <location>
        <begin position="83"/>
        <end position="409"/>
    </location>
</feature>
<feature type="topological domain" description="Mitochondrial matrix" evidence="16">
    <location>
        <begin position="1"/>
        <end position="63"/>
    </location>
</feature>
<dbReference type="Proteomes" id="UP000002494">
    <property type="component" value="Chromosome 14"/>
</dbReference>
<evidence type="ECO:0000256" key="1">
    <source>
        <dbReference type="ARBA" id="ARBA00004502"/>
    </source>
</evidence>
<evidence type="ECO:0000256" key="15">
    <source>
        <dbReference type="ARBA" id="ARBA00045136"/>
    </source>
</evidence>
<dbReference type="InterPro" id="IPR033177">
    <property type="entry name" value="PSD-B"/>
</dbReference>
<dbReference type="GO" id="GO:0035694">
    <property type="term" value="P:mitochondrial protein catabolic process"/>
    <property type="evidence" value="ECO:0007669"/>
    <property type="project" value="Ensembl"/>
</dbReference>
<evidence type="ECO:0000256" key="13">
    <source>
        <dbReference type="ARBA" id="ARBA00023317"/>
    </source>
</evidence>
<dbReference type="PANTHER" id="PTHR10067:SF6">
    <property type="entry name" value="PHOSPHATIDYLSERINE DECARBOXYLASE PROENZYME, MITOCHONDRIAL"/>
    <property type="match status" value="1"/>
</dbReference>
<evidence type="ECO:0000256" key="16">
    <source>
        <dbReference type="HAMAP-Rule" id="MF_03208"/>
    </source>
</evidence>
<dbReference type="VEuPathDB" id="HostDB:ENSRNOG00000018319"/>
<evidence type="ECO:0000256" key="12">
    <source>
        <dbReference type="ARBA" id="ARBA00023264"/>
    </source>
</evidence>
<evidence type="ECO:0000256" key="9">
    <source>
        <dbReference type="ARBA" id="ARBA00023136"/>
    </source>
</evidence>
<dbReference type="GeneTree" id="ENSGT00390000013484"/>
<feature type="active site" description="Charge relay system; for autoendoproteolytic cleavage activity" evidence="16">
    <location>
        <position position="378"/>
    </location>
</feature>
<dbReference type="EC" id="4.1.1.65" evidence="16"/>
<dbReference type="CTD" id="23761"/>
<feature type="chain" id="PRO_5044900560" description="Phosphatidylserine decarboxylase beta chain" evidence="16">
    <location>
        <begin position="1"/>
        <end position="377"/>
    </location>
</feature>
<proteinExistence type="evidence at protein level"/>
<evidence type="ECO:0000313" key="17">
    <source>
        <dbReference type="Ensembl" id="ENSRNOP00000068695.3"/>
    </source>
</evidence>
<evidence type="ECO:0007829" key="20">
    <source>
        <dbReference type="PeptideAtlas" id="A0A0G2JTF7"/>
    </source>
</evidence>
<dbReference type="InterPro" id="IPR003817">
    <property type="entry name" value="PS_Dcarbxylase"/>
</dbReference>
<keyword evidence="6 16" id="KW-0210">Decarboxylase</keyword>
<keyword evidence="16" id="KW-0496">Mitochondrion</keyword>
<dbReference type="UniPathway" id="UPA00558"/>
<feature type="chain" id="PRO_5044900561" description="Phosphatidylserine decarboxylase alpha chain" evidence="16">
    <location>
        <begin position="378"/>
        <end position="409"/>
    </location>
</feature>
<comment type="subcellular location">
    <molecule>Phosphatidylserine decarboxylase beta chain</molecule>
    <subcellularLocation>
        <location evidence="16">Mitochondrion inner membrane</location>
        <topology evidence="16">Single-pass membrane protein</topology>
        <orientation evidence="16">Intermembrane side</orientation>
    </subcellularLocation>
</comment>
<comment type="catalytic activity">
    <reaction evidence="16">
        <text>a 1,2-diacyl-sn-glycero-3-phospho-L-serine + H(+) = a 1,2-diacyl-sn-glycero-3-phosphoethanolamine + CO2</text>
        <dbReference type="Rhea" id="RHEA:20828"/>
        <dbReference type="ChEBI" id="CHEBI:15378"/>
        <dbReference type="ChEBI" id="CHEBI:16526"/>
        <dbReference type="ChEBI" id="CHEBI:57262"/>
        <dbReference type="ChEBI" id="CHEBI:64612"/>
        <dbReference type="EC" id="4.1.1.65"/>
    </reaction>
</comment>
<comment type="function">
    <text evidence="15">Catalyzes the formation of phosphatidylethanolamine (PtdEtn) from phosphatidylserine (PtdSer). Plays a central role in phospholipid metabolism and in the interorganelle trafficking of phosphatidylserine. May be involved in lipid droplet biogenesis at the endoplasmic reticulum membrane.</text>
</comment>
<dbReference type="NCBIfam" id="TIGR00163">
    <property type="entry name" value="PS_decarb"/>
    <property type="match status" value="1"/>
</dbReference>
<evidence type="ECO:0000256" key="5">
    <source>
        <dbReference type="ARBA" id="ARBA00022692"/>
    </source>
</evidence>
<keyword evidence="4" id="KW-0551">Lipid droplet</keyword>
<feature type="active site" description="Charge relay system; for autoendoproteolytic cleavage activity" evidence="16">
    <location>
        <position position="191"/>
    </location>
</feature>
<comment type="subcellular location">
    <subcellularLocation>
        <location evidence="1">Lipid droplet</location>
    </subcellularLocation>
</comment>
<evidence type="ECO:0000256" key="3">
    <source>
        <dbReference type="ARBA" id="ARBA00022516"/>
    </source>
</evidence>
<feature type="active site" description="Schiff-base intermediate with substrate; via pyruvic acid; for decarboxylase activity" evidence="16">
    <location>
        <position position="378"/>
    </location>
</feature>
<keyword evidence="18" id="KW-1185">Reference proteome</keyword>
<dbReference type="GO" id="GO:0010821">
    <property type="term" value="P:regulation of mitochondrion organization"/>
    <property type="evidence" value="ECO:0007669"/>
    <property type="project" value="Ensembl"/>
</dbReference>
<comment type="pathway">
    <text evidence="2">Lipid metabolism.</text>
</comment>
<evidence type="ECO:0000256" key="7">
    <source>
        <dbReference type="ARBA" id="ARBA00022989"/>
    </source>
</evidence>
<comment type="subunit">
    <text evidence="16">Heterodimer of a large membrane-associated beta subunit and a small pyruvoyl-containing alpha subunit.</text>
</comment>
<evidence type="ECO:0000256" key="14">
    <source>
        <dbReference type="ARBA" id="ARBA00024326"/>
    </source>
</evidence>
<dbReference type="RGD" id="1596729">
    <property type="gene designation" value="Pisd"/>
</dbReference>
<feature type="site" description="Cleavage (non-hydrolytic); by autocatalysis" evidence="16">
    <location>
        <begin position="377"/>
        <end position="378"/>
    </location>
</feature>
<comment type="cofactor">
    <cofactor evidence="16">
        <name>pyruvate</name>
        <dbReference type="ChEBI" id="CHEBI:15361"/>
    </cofactor>
    <text evidence="16">Binds 1 pyruvoyl group covalently per subunit.</text>
</comment>
<dbReference type="GO" id="GO:0005634">
    <property type="term" value="C:nucleus"/>
    <property type="evidence" value="ECO:0007669"/>
    <property type="project" value="Ensembl"/>
</dbReference>
<reference evidence="17" key="2">
    <citation type="submission" date="2025-08" db="UniProtKB">
        <authorList>
            <consortium name="Ensembl"/>
        </authorList>
    </citation>
    <scope>IDENTIFICATION</scope>
    <source>
        <strain evidence="17">Brown Norway</strain>
    </source>
</reference>